<sequence length="450" mass="47984">MTGHLFRALSLALILTGCAAPPSLGPAPDMALQTRALSSQALFGAPQPQPTQTPNAQIVLDILELGFALESGREIAQLSRFEGAITLRLTGTLPPLAAVETDRLLARLRREAGLDIRRQDGPANITVEFVPRATMRRSVPDASCFVVPNVASWDEFRSSLRGAGPNWAETVERKRVLVVAPSDATVQEMRDCLHEEVAQALGPLNDLYRIAGTVWNDDNFQTVLTGYDMLVLRAWNDPALRSGMSKAEVARRLPAILARLNLRGARGSAAAPSPTSRDWVDAVEGALSAPAPARSYTLASRALGLAVDAGWQDARLAFSLFLAARFAPPARGAEALEALIQASRLYGALPDGAKARAYVDLHLSAQALGAKQYSVVLDLTARAMTAAKNAENGALLSSLMLLRAQALAAQGNTAQADRLRRDAGPYALYGFGSDKAAAARRDEIALLARP</sequence>
<accession>A0A3B0MR90</accession>
<evidence type="ECO:0000313" key="2">
    <source>
        <dbReference type="EMBL" id="SUZ30476.1"/>
    </source>
</evidence>
<dbReference type="Proteomes" id="UP000272908">
    <property type="component" value="Unassembled WGS sequence"/>
</dbReference>
<dbReference type="PROSITE" id="PS51257">
    <property type="entry name" value="PROKAR_LIPOPROTEIN"/>
    <property type="match status" value="1"/>
</dbReference>
<evidence type="ECO:0000256" key="1">
    <source>
        <dbReference type="SAM" id="SignalP"/>
    </source>
</evidence>
<organism evidence="2 3">
    <name type="scientific">Roseinatronobacter ekhonensis</name>
    <dbReference type="NCBI Taxonomy" id="254356"/>
    <lineage>
        <taxon>Bacteria</taxon>
        <taxon>Pseudomonadati</taxon>
        <taxon>Pseudomonadota</taxon>
        <taxon>Alphaproteobacteria</taxon>
        <taxon>Rhodobacterales</taxon>
        <taxon>Paracoccaceae</taxon>
        <taxon>Roseinatronobacter</taxon>
    </lineage>
</organism>
<proteinExistence type="predicted"/>
<dbReference type="InterPro" id="IPR021323">
    <property type="entry name" value="DUF2927"/>
</dbReference>
<dbReference type="OrthoDB" id="7823193at2"/>
<feature type="signal peptide" evidence="1">
    <location>
        <begin position="1"/>
        <end position="19"/>
    </location>
</feature>
<gene>
    <name evidence="2" type="ORF">ROE7235_00199</name>
</gene>
<evidence type="ECO:0008006" key="4">
    <source>
        <dbReference type="Google" id="ProtNLM"/>
    </source>
</evidence>
<dbReference type="RefSeq" id="WP_121092778.1">
    <property type="nucleotide sequence ID" value="NZ_UIHC01000001.1"/>
</dbReference>
<keyword evidence="1" id="KW-0732">Signal</keyword>
<dbReference type="Pfam" id="PF11150">
    <property type="entry name" value="DUF2927"/>
    <property type="match status" value="1"/>
</dbReference>
<reference evidence="3" key="1">
    <citation type="submission" date="2018-08" db="EMBL/GenBank/DDBJ databases">
        <authorList>
            <person name="Rodrigo-Torres L."/>
            <person name="Arahal R. D."/>
            <person name="Lucena T."/>
        </authorList>
    </citation>
    <scope>NUCLEOTIDE SEQUENCE [LARGE SCALE GENOMIC DNA]</scope>
    <source>
        <strain evidence="3">CECT 7235</strain>
    </source>
</reference>
<dbReference type="AlphaFoldDB" id="A0A3B0MR90"/>
<dbReference type="EMBL" id="UIHC01000001">
    <property type="protein sequence ID" value="SUZ30476.1"/>
    <property type="molecule type" value="Genomic_DNA"/>
</dbReference>
<keyword evidence="3" id="KW-1185">Reference proteome</keyword>
<name>A0A3B0MR90_9RHOB</name>
<feature type="chain" id="PRO_5017297927" description="ATP-dependent transcriptional regulator" evidence="1">
    <location>
        <begin position="20"/>
        <end position="450"/>
    </location>
</feature>
<evidence type="ECO:0000313" key="3">
    <source>
        <dbReference type="Proteomes" id="UP000272908"/>
    </source>
</evidence>
<protein>
    <recommendedName>
        <fullName evidence="4">ATP-dependent transcriptional regulator</fullName>
    </recommendedName>
</protein>